<organism evidence="2 3">
    <name type="scientific">Araneus ventricosus</name>
    <name type="common">Orbweaver spider</name>
    <name type="synonym">Epeira ventricosa</name>
    <dbReference type="NCBI Taxonomy" id="182803"/>
    <lineage>
        <taxon>Eukaryota</taxon>
        <taxon>Metazoa</taxon>
        <taxon>Ecdysozoa</taxon>
        <taxon>Arthropoda</taxon>
        <taxon>Chelicerata</taxon>
        <taxon>Arachnida</taxon>
        <taxon>Araneae</taxon>
        <taxon>Araneomorphae</taxon>
        <taxon>Entelegynae</taxon>
        <taxon>Araneoidea</taxon>
        <taxon>Araneidae</taxon>
        <taxon>Araneus</taxon>
    </lineage>
</organism>
<feature type="region of interest" description="Disordered" evidence="1">
    <location>
        <begin position="60"/>
        <end position="82"/>
    </location>
</feature>
<feature type="compositionally biased region" description="Polar residues" evidence="1">
    <location>
        <begin position="69"/>
        <end position="82"/>
    </location>
</feature>
<accession>A0A4Y2E9H7</accession>
<comment type="caution">
    <text evidence="2">The sequence shown here is derived from an EMBL/GenBank/DDBJ whole genome shotgun (WGS) entry which is preliminary data.</text>
</comment>
<evidence type="ECO:0000313" key="3">
    <source>
        <dbReference type="Proteomes" id="UP000499080"/>
    </source>
</evidence>
<dbReference type="EMBL" id="BGPR01000520">
    <property type="protein sequence ID" value="GBM24504.1"/>
    <property type="molecule type" value="Genomic_DNA"/>
</dbReference>
<proteinExistence type="predicted"/>
<dbReference type="AlphaFoldDB" id="A0A4Y2E9H7"/>
<evidence type="ECO:0000313" key="2">
    <source>
        <dbReference type="EMBL" id="GBM24504.1"/>
    </source>
</evidence>
<evidence type="ECO:0000256" key="1">
    <source>
        <dbReference type="SAM" id="MobiDB-lite"/>
    </source>
</evidence>
<dbReference type="Proteomes" id="UP000499080">
    <property type="component" value="Unassembled WGS sequence"/>
</dbReference>
<sequence>MDVKPKELYSEGDSLRSHENFANFNHYTKPGIVRNMSPPRDSDRGLAFFTSAFHLSSSSFPTGEMDTVPTGTHSGSFAASSL</sequence>
<keyword evidence="3" id="KW-1185">Reference proteome</keyword>
<reference evidence="2 3" key="1">
    <citation type="journal article" date="2019" name="Sci. Rep.">
        <title>Orb-weaving spider Araneus ventricosus genome elucidates the spidroin gene catalogue.</title>
        <authorList>
            <person name="Kono N."/>
            <person name="Nakamura H."/>
            <person name="Ohtoshi R."/>
            <person name="Moran D.A.P."/>
            <person name="Shinohara A."/>
            <person name="Yoshida Y."/>
            <person name="Fujiwara M."/>
            <person name="Mori M."/>
            <person name="Tomita M."/>
            <person name="Arakawa K."/>
        </authorList>
    </citation>
    <scope>NUCLEOTIDE SEQUENCE [LARGE SCALE GENOMIC DNA]</scope>
</reference>
<gene>
    <name evidence="2" type="ORF">AVEN_254017_1</name>
</gene>
<protein>
    <submittedName>
        <fullName evidence="2">Uncharacterized protein</fullName>
    </submittedName>
</protein>
<name>A0A4Y2E9H7_ARAVE</name>